<accession>A0A5C6FXF3</accession>
<dbReference type="InterPro" id="IPR000683">
    <property type="entry name" value="Gfo/Idh/MocA-like_OxRdtase_N"/>
</dbReference>
<dbReference type="AlphaFoldDB" id="A0A5C6FXF3"/>
<dbReference type="EMBL" id="SJPZ01000001">
    <property type="protein sequence ID" value="TWU67687.1"/>
    <property type="molecule type" value="Genomic_DNA"/>
</dbReference>
<dbReference type="OrthoDB" id="103047at2"/>
<dbReference type="Pfam" id="PF01408">
    <property type="entry name" value="GFO_IDH_MocA"/>
    <property type="match status" value="1"/>
</dbReference>
<dbReference type="Gene3D" id="3.40.50.720">
    <property type="entry name" value="NAD(P)-binding Rossmann-like Domain"/>
    <property type="match status" value="1"/>
</dbReference>
<comment type="caution">
    <text evidence="2">The sequence shown here is derived from an EMBL/GenBank/DDBJ whole genome shotgun (WGS) entry which is preliminary data.</text>
</comment>
<evidence type="ECO:0000259" key="1">
    <source>
        <dbReference type="Pfam" id="PF01408"/>
    </source>
</evidence>
<sequence length="153" mass="16664">MCAGIADVDVVGSVDHRHTKQVIDSLNAGKDGVCEKPVTLTIREGQQIEEALENDPLPEHAFDDLYVDSDAATLGGVGEGGYPMKNITQIDVECLPCDQRTSAAEEIRDHGLDVNMILKYRRPANPMGFAGLFLWMVGVRGERYFRGAKGDDG</sequence>
<evidence type="ECO:0000313" key="3">
    <source>
        <dbReference type="Proteomes" id="UP000316476"/>
    </source>
</evidence>
<dbReference type="Proteomes" id="UP000316476">
    <property type="component" value="Unassembled WGS sequence"/>
</dbReference>
<name>A0A5C6FXF3_9PLAN</name>
<dbReference type="InterPro" id="IPR036291">
    <property type="entry name" value="NAD(P)-bd_dom_sf"/>
</dbReference>
<reference evidence="2 3" key="1">
    <citation type="submission" date="2019-02" db="EMBL/GenBank/DDBJ databases">
        <title>Deep-cultivation of Planctomycetes and their phenomic and genomic characterization uncovers novel biology.</title>
        <authorList>
            <person name="Wiegand S."/>
            <person name="Jogler M."/>
            <person name="Boedeker C."/>
            <person name="Pinto D."/>
            <person name="Vollmers J."/>
            <person name="Rivas-Marin E."/>
            <person name="Kohn T."/>
            <person name="Peeters S.H."/>
            <person name="Heuer A."/>
            <person name="Rast P."/>
            <person name="Oberbeckmann S."/>
            <person name="Bunk B."/>
            <person name="Jeske O."/>
            <person name="Meyerdierks A."/>
            <person name="Storesund J.E."/>
            <person name="Kallscheuer N."/>
            <person name="Luecker S."/>
            <person name="Lage O.M."/>
            <person name="Pohl T."/>
            <person name="Merkel B.J."/>
            <person name="Hornburger P."/>
            <person name="Mueller R.-W."/>
            <person name="Bruemmer F."/>
            <person name="Labrenz M."/>
            <person name="Spormann A.M."/>
            <person name="Op Den Camp H."/>
            <person name="Overmann J."/>
            <person name="Amann R."/>
            <person name="Jetten M.S.M."/>
            <person name="Mascher T."/>
            <person name="Medema M.H."/>
            <person name="Devos D.P."/>
            <person name="Kaster A.-K."/>
            <person name="Ovreas L."/>
            <person name="Rohde M."/>
            <person name="Galperin M.Y."/>
            <person name="Jogler C."/>
        </authorList>
    </citation>
    <scope>NUCLEOTIDE SEQUENCE [LARGE SCALE GENOMIC DNA]</scope>
    <source>
        <strain evidence="2 3">V7</strain>
    </source>
</reference>
<evidence type="ECO:0000313" key="2">
    <source>
        <dbReference type="EMBL" id="TWU67687.1"/>
    </source>
</evidence>
<organism evidence="2 3">
    <name type="scientific">Crateriforma conspicua</name>
    <dbReference type="NCBI Taxonomy" id="2527996"/>
    <lineage>
        <taxon>Bacteria</taxon>
        <taxon>Pseudomonadati</taxon>
        <taxon>Planctomycetota</taxon>
        <taxon>Planctomycetia</taxon>
        <taxon>Planctomycetales</taxon>
        <taxon>Planctomycetaceae</taxon>
        <taxon>Crateriforma</taxon>
    </lineage>
</organism>
<dbReference type="GO" id="GO:0000166">
    <property type="term" value="F:nucleotide binding"/>
    <property type="evidence" value="ECO:0007669"/>
    <property type="project" value="InterPro"/>
</dbReference>
<proteinExistence type="predicted"/>
<dbReference type="RefSeq" id="WP_146414040.1">
    <property type="nucleotide sequence ID" value="NZ_SJPZ01000001.1"/>
</dbReference>
<dbReference type="SUPFAM" id="SSF51735">
    <property type="entry name" value="NAD(P)-binding Rossmann-fold domains"/>
    <property type="match status" value="1"/>
</dbReference>
<protein>
    <recommendedName>
        <fullName evidence="1">Gfo/Idh/MocA-like oxidoreductase N-terminal domain-containing protein</fullName>
    </recommendedName>
</protein>
<gene>
    <name evidence="2" type="ORF">V7x_32640</name>
</gene>
<feature type="domain" description="Gfo/Idh/MocA-like oxidoreductase N-terminal" evidence="1">
    <location>
        <begin position="8"/>
        <end position="53"/>
    </location>
</feature>